<dbReference type="Proteomes" id="UP000002051">
    <property type="component" value="Unassembled WGS sequence"/>
</dbReference>
<dbReference type="HOGENOM" id="CLU_156136_0_0_1"/>
<dbReference type="EnsemblPlants" id="AES80166">
    <property type="protein sequence ID" value="AES80166"/>
    <property type="gene ID" value="MTR_7g077350"/>
</dbReference>
<reference evidence="3 6" key="2">
    <citation type="journal article" date="2014" name="BMC Genomics">
        <title>An improved genome release (version Mt4.0) for the model legume Medicago truncatula.</title>
        <authorList>
            <person name="Tang H."/>
            <person name="Krishnakumar V."/>
            <person name="Bidwell S."/>
            <person name="Rosen B."/>
            <person name="Chan A."/>
            <person name="Zhou S."/>
            <person name="Gentzbittel L."/>
            <person name="Childs K.L."/>
            <person name="Yandell M."/>
            <person name="Gundlach H."/>
            <person name="Mayer K.F."/>
            <person name="Schwartz D.C."/>
            <person name="Town C.D."/>
        </authorList>
    </citation>
    <scope>GENOME REANNOTATION</scope>
    <source>
        <strain evidence="5 6">cv. Jemalong A17</strain>
    </source>
</reference>
<evidence type="ECO:0000313" key="6">
    <source>
        <dbReference type="Proteomes" id="UP000002051"/>
    </source>
</evidence>
<dbReference type="Proteomes" id="UP000265566">
    <property type="component" value="Chromosome 7"/>
</dbReference>
<name>G7L4L8_MEDTR</name>
<dbReference type="GO" id="GO:0005576">
    <property type="term" value="C:extracellular region"/>
    <property type="evidence" value="ECO:0007669"/>
    <property type="project" value="InterPro"/>
</dbReference>
<keyword evidence="2" id="KW-1015">Disulfide bond</keyword>
<dbReference type="EMBL" id="PSQE01000007">
    <property type="protein sequence ID" value="RHN46942.1"/>
    <property type="molecule type" value="Genomic_DNA"/>
</dbReference>
<accession>G7L4L8</accession>
<sequence length="135" mass="15551">MYCYCYLPLHKENKCICKVMESNKNTFVKLSVLLLLLCFTATIVDARFDSTPFTTRVLSNGEDTYDVIYHSACCDKCECYVKEGHFFPQCICRDDGCHSACKKCDCIRDSESETPSCYCADVMFFTCYDLCKFKL</sequence>
<proteinExistence type="predicted"/>
<protein>
    <submittedName>
        <fullName evidence="3">Trypsin inhibitor, putative</fullName>
    </submittedName>
</protein>
<evidence type="ECO:0000313" key="4">
    <source>
        <dbReference type="EMBL" id="RHN46942.1"/>
    </source>
</evidence>
<dbReference type="GO" id="GO:0004867">
    <property type="term" value="F:serine-type endopeptidase inhibitor activity"/>
    <property type="evidence" value="ECO:0007669"/>
    <property type="project" value="InterPro"/>
</dbReference>
<dbReference type="SUPFAM" id="SSF57247">
    <property type="entry name" value="Bowman-Birk inhibitor, BBI"/>
    <property type="match status" value="1"/>
</dbReference>
<dbReference type="Gene3D" id="2.10.69.10">
    <property type="entry name" value="Cysteine Protease (Bromelain) Inhibitor, subunit H"/>
    <property type="match status" value="1"/>
</dbReference>
<evidence type="ECO:0000313" key="5">
    <source>
        <dbReference type="EnsemblPlants" id="AES80166"/>
    </source>
</evidence>
<keyword evidence="1" id="KW-0646">Protease inhibitor</keyword>
<evidence type="ECO:0000313" key="3">
    <source>
        <dbReference type="EMBL" id="AES80166.1"/>
    </source>
</evidence>
<organism evidence="3 6">
    <name type="scientific">Medicago truncatula</name>
    <name type="common">Barrel medic</name>
    <name type="synonym">Medicago tribuloides</name>
    <dbReference type="NCBI Taxonomy" id="3880"/>
    <lineage>
        <taxon>Eukaryota</taxon>
        <taxon>Viridiplantae</taxon>
        <taxon>Streptophyta</taxon>
        <taxon>Embryophyta</taxon>
        <taxon>Tracheophyta</taxon>
        <taxon>Spermatophyta</taxon>
        <taxon>Magnoliopsida</taxon>
        <taxon>eudicotyledons</taxon>
        <taxon>Gunneridae</taxon>
        <taxon>Pentapetalae</taxon>
        <taxon>rosids</taxon>
        <taxon>fabids</taxon>
        <taxon>Fabales</taxon>
        <taxon>Fabaceae</taxon>
        <taxon>Papilionoideae</taxon>
        <taxon>50 kb inversion clade</taxon>
        <taxon>NPAAA clade</taxon>
        <taxon>Hologalegina</taxon>
        <taxon>IRL clade</taxon>
        <taxon>Trifolieae</taxon>
        <taxon>Medicago</taxon>
    </lineage>
</organism>
<dbReference type="Gramene" id="rna41481">
    <property type="protein sequence ID" value="RHN46942.1"/>
    <property type="gene ID" value="gene41481"/>
</dbReference>
<dbReference type="PaxDb" id="3880-AES80166"/>
<dbReference type="EMBL" id="CM001223">
    <property type="protein sequence ID" value="AES80166.1"/>
    <property type="molecule type" value="Genomic_DNA"/>
</dbReference>
<keyword evidence="6" id="KW-1185">Reference proteome</keyword>
<reference evidence="5" key="3">
    <citation type="submission" date="2015-04" db="UniProtKB">
        <authorList>
            <consortium name="EnsemblPlants"/>
        </authorList>
    </citation>
    <scope>IDENTIFICATION</scope>
    <source>
        <strain evidence="5">cv. Jemalong A17</strain>
    </source>
</reference>
<reference evidence="4" key="4">
    <citation type="journal article" date="2018" name="Nat. Plants">
        <title>Whole-genome landscape of Medicago truncatula symbiotic genes.</title>
        <authorList>
            <person name="Pecrix Y."/>
            <person name="Gamas P."/>
            <person name="Carrere S."/>
        </authorList>
    </citation>
    <scope>NUCLEOTIDE SEQUENCE</scope>
    <source>
        <tissue evidence="4">Leaves</tissue>
    </source>
</reference>
<dbReference type="AlphaFoldDB" id="G7L4L8"/>
<reference evidence="3 6" key="1">
    <citation type="journal article" date="2011" name="Nature">
        <title>The Medicago genome provides insight into the evolution of rhizobial symbioses.</title>
        <authorList>
            <person name="Young N.D."/>
            <person name="Debelle F."/>
            <person name="Oldroyd G.E."/>
            <person name="Geurts R."/>
            <person name="Cannon S.B."/>
            <person name="Udvardi M.K."/>
            <person name="Benedito V.A."/>
            <person name="Mayer K.F."/>
            <person name="Gouzy J."/>
            <person name="Schoof H."/>
            <person name="Van de Peer Y."/>
            <person name="Proost S."/>
            <person name="Cook D.R."/>
            <person name="Meyers B.C."/>
            <person name="Spannagl M."/>
            <person name="Cheung F."/>
            <person name="De Mita S."/>
            <person name="Krishnakumar V."/>
            <person name="Gundlach H."/>
            <person name="Zhou S."/>
            <person name="Mudge J."/>
            <person name="Bharti A.K."/>
            <person name="Murray J.D."/>
            <person name="Naoumkina M.A."/>
            <person name="Rosen B."/>
            <person name="Silverstein K.A."/>
            <person name="Tang H."/>
            <person name="Rombauts S."/>
            <person name="Zhao P.X."/>
            <person name="Zhou P."/>
            <person name="Barbe V."/>
            <person name="Bardou P."/>
            <person name="Bechner M."/>
            <person name="Bellec A."/>
            <person name="Berger A."/>
            <person name="Berges H."/>
            <person name="Bidwell S."/>
            <person name="Bisseling T."/>
            <person name="Choisne N."/>
            <person name="Couloux A."/>
            <person name="Denny R."/>
            <person name="Deshpande S."/>
            <person name="Dai X."/>
            <person name="Doyle J.J."/>
            <person name="Dudez A.M."/>
            <person name="Farmer A.D."/>
            <person name="Fouteau S."/>
            <person name="Franken C."/>
            <person name="Gibelin C."/>
            <person name="Gish J."/>
            <person name="Goldstein S."/>
            <person name="Gonzalez A.J."/>
            <person name="Green P.J."/>
            <person name="Hallab A."/>
            <person name="Hartog M."/>
            <person name="Hua A."/>
            <person name="Humphray S.J."/>
            <person name="Jeong D.H."/>
            <person name="Jing Y."/>
            <person name="Jocker A."/>
            <person name="Kenton S.M."/>
            <person name="Kim D.J."/>
            <person name="Klee K."/>
            <person name="Lai H."/>
            <person name="Lang C."/>
            <person name="Lin S."/>
            <person name="Macmil S.L."/>
            <person name="Magdelenat G."/>
            <person name="Matthews L."/>
            <person name="McCorrison J."/>
            <person name="Monaghan E.L."/>
            <person name="Mun J.H."/>
            <person name="Najar F.Z."/>
            <person name="Nicholson C."/>
            <person name="Noirot C."/>
            <person name="O'Bleness M."/>
            <person name="Paule C.R."/>
            <person name="Poulain J."/>
            <person name="Prion F."/>
            <person name="Qin B."/>
            <person name="Qu C."/>
            <person name="Retzel E.F."/>
            <person name="Riddle C."/>
            <person name="Sallet E."/>
            <person name="Samain S."/>
            <person name="Samson N."/>
            <person name="Sanders I."/>
            <person name="Saurat O."/>
            <person name="Scarpelli C."/>
            <person name="Schiex T."/>
            <person name="Segurens B."/>
            <person name="Severin A.J."/>
            <person name="Sherrier D.J."/>
            <person name="Shi R."/>
            <person name="Sims S."/>
            <person name="Singer S.R."/>
            <person name="Sinharoy S."/>
            <person name="Sterck L."/>
            <person name="Viollet A."/>
            <person name="Wang B.B."/>
            <person name="Wang K."/>
            <person name="Wang M."/>
            <person name="Wang X."/>
            <person name="Warfsmann J."/>
            <person name="Weissenbach J."/>
            <person name="White D.D."/>
            <person name="White J.D."/>
            <person name="Wiley G.B."/>
            <person name="Wincker P."/>
            <person name="Xing Y."/>
            <person name="Yang L."/>
            <person name="Yao Z."/>
            <person name="Ying F."/>
            <person name="Zhai J."/>
            <person name="Zhou L."/>
            <person name="Zuber A."/>
            <person name="Denarie J."/>
            <person name="Dixon R.A."/>
            <person name="May G.D."/>
            <person name="Schwartz D.C."/>
            <person name="Rogers J."/>
            <person name="Quetier F."/>
            <person name="Town C.D."/>
            <person name="Roe B.A."/>
        </authorList>
    </citation>
    <scope>NUCLEOTIDE SEQUENCE [LARGE SCALE GENOMIC DNA]</scope>
    <source>
        <strain evidence="3">A17</strain>
        <strain evidence="5 6">cv. Jemalong A17</strain>
    </source>
</reference>
<evidence type="ECO:0000256" key="1">
    <source>
        <dbReference type="ARBA" id="ARBA00022690"/>
    </source>
</evidence>
<gene>
    <name evidence="3" type="ordered locus">MTR_7g077350</name>
    <name evidence="4" type="ORF">MtrunA17_Chr7g0247581</name>
</gene>
<evidence type="ECO:0000256" key="2">
    <source>
        <dbReference type="ARBA" id="ARBA00023157"/>
    </source>
</evidence>
<dbReference type="InterPro" id="IPR035995">
    <property type="entry name" value="Bowman-Birk_prot_inh"/>
</dbReference>